<keyword evidence="4" id="KW-1185">Reference proteome</keyword>
<dbReference type="EMBL" id="GBYB01004322">
    <property type="protein sequence ID" value="JAG74089.1"/>
    <property type="molecule type" value="Transcribed_RNA"/>
</dbReference>
<organism evidence="3">
    <name type="scientific">Fopius arisanus</name>
    <dbReference type="NCBI Taxonomy" id="64838"/>
    <lineage>
        <taxon>Eukaryota</taxon>
        <taxon>Metazoa</taxon>
        <taxon>Ecdysozoa</taxon>
        <taxon>Arthropoda</taxon>
        <taxon>Hexapoda</taxon>
        <taxon>Insecta</taxon>
        <taxon>Pterygota</taxon>
        <taxon>Neoptera</taxon>
        <taxon>Endopterygota</taxon>
        <taxon>Hymenoptera</taxon>
        <taxon>Apocrita</taxon>
        <taxon>Ichneumonoidea</taxon>
        <taxon>Braconidae</taxon>
        <taxon>Opiinae</taxon>
        <taxon>Fopius</taxon>
    </lineage>
</organism>
<name>A0A0C9QUL1_9HYME</name>
<dbReference type="GeneID" id="105270232"/>
<proteinExistence type="predicted"/>
<keyword evidence="1" id="KW-0175">Coiled coil</keyword>
<evidence type="ECO:0000313" key="5">
    <source>
        <dbReference type="RefSeq" id="XP_011309357.1"/>
    </source>
</evidence>
<feature type="coiled-coil region" evidence="1">
    <location>
        <begin position="2958"/>
        <end position="2992"/>
    </location>
</feature>
<evidence type="ECO:0000256" key="1">
    <source>
        <dbReference type="SAM" id="Coils"/>
    </source>
</evidence>
<feature type="coiled-coil region" evidence="1">
    <location>
        <begin position="123"/>
        <end position="157"/>
    </location>
</feature>
<evidence type="ECO:0000313" key="3">
    <source>
        <dbReference type="EMBL" id="JAG74089.1"/>
    </source>
</evidence>
<feature type="region of interest" description="Disordered" evidence="2">
    <location>
        <begin position="2184"/>
        <end position="2206"/>
    </location>
</feature>
<feature type="compositionally biased region" description="Basic and acidic residues" evidence="2">
    <location>
        <begin position="639"/>
        <end position="667"/>
    </location>
</feature>
<feature type="region of interest" description="Disordered" evidence="2">
    <location>
        <begin position="2597"/>
        <end position="2616"/>
    </location>
</feature>
<feature type="region of interest" description="Disordered" evidence="2">
    <location>
        <begin position="639"/>
        <end position="674"/>
    </location>
</feature>
<gene>
    <name evidence="3" type="primary">lva_0</name>
    <name evidence="5" type="synonym">lva</name>
    <name evidence="3" type="ORF">g.48962</name>
</gene>
<feature type="compositionally biased region" description="Basic residues" evidence="2">
    <location>
        <begin position="62"/>
        <end position="72"/>
    </location>
</feature>
<reference evidence="3" key="1">
    <citation type="submission" date="2015-01" db="EMBL/GenBank/DDBJ databases">
        <title>Transcriptome Assembly of Fopius arisanus.</title>
        <authorList>
            <person name="Geib S."/>
        </authorList>
    </citation>
    <scope>NUCLEOTIDE SEQUENCE</scope>
</reference>
<feature type="coiled-coil region" evidence="1">
    <location>
        <begin position="1097"/>
        <end position="1238"/>
    </location>
</feature>
<feature type="region of interest" description="Disordered" evidence="2">
    <location>
        <begin position="1"/>
        <end position="113"/>
    </location>
</feature>
<feature type="coiled-coil region" evidence="1">
    <location>
        <begin position="775"/>
        <end position="833"/>
    </location>
</feature>
<feature type="compositionally biased region" description="Basic and acidic residues" evidence="2">
    <location>
        <begin position="2184"/>
        <end position="2194"/>
    </location>
</feature>
<feature type="region of interest" description="Disordered" evidence="2">
    <location>
        <begin position="3002"/>
        <end position="3021"/>
    </location>
</feature>
<dbReference type="PANTHER" id="PTHR23159:SF31">
    <property type="entry name" value="CENTROSOME-ASSOCIATED PROTEIN CEP250 ISOFORM X1"/>
    <property type="match status" value="1"/>
</dbReference>
<feature type="compositionally biased region" description="Basic and acidic residues" evidence="2">
    <location>
        <begin position="3007"/>
        <end position="3021"/>
    </location>
</feature>
<feature type="coiled-coil region" evidence="1">
    <location>
        <begin position="1025"/>
        <end position="1066"/>
    </location>
</feature>
<feature type="coiled-coil region" evidence="1">
    <location>
        <begin position="1673"/>
        <end position="1742"/>
    </location>
</feature>
<feature type="coiled-coil region" evidence="1">
    <location>
        <begin position="961"/>
        <end position="995"/>
    </location>
</feature>
<feature type="coiled-coil region" evidence="1">
    <location>
        <begin position="2846"/>
        <end position="2914"/>
    </location>
</feature>
<feature type="coiled-coil region" evidence="1">
    <location>
        <begin position="2414"/>
        <end position="2441"/>
    </location>
</feature>
<dbReference type="KEGG" id="fas:105270232"/>
<feature type="coiled-coil region" evidence="1">
    <location>
        <begin position="1546"/>
        <end position="1619"/>
    </location>
</feature>
<feature type="coiled-coil region" evidence="1">
    <location>
        <begin position="2002"/>
        <end position="2171"/>
    </location>
</feature>
<feature type="coiled-coil region" evidence="1">
    <location>
        <begin position="859"/>
        <end position="921"/>
    </location>
</feature>
<feature type="region of interest" description="Disordered" evidence="2">
    <location>
        <begin position="582"/>
        <end position="610"/>
    </location>
</feature>
<evidence type="ECO:0000256" key="2">
    <source>
        <dbReference type="SAM" id="MobiDB-lite"/>
    </source>
</evidence>
<sequence>MSSGAEEPPGLSEDTISDPLHPDHLQEQDKSQHLSYKDIMMKSKVDLKKKEEEVQEYANKLSKIKSRTKLSRRSTESSTSLDSPKLGSSVSRLDDETDVNDVSEAKTPKAKSHLLQKKLAENRKIFEQRNKEINESNRAVEEKVEEIRKQINETELQKDLNIPVSIPSISLLPQHLPKDSQLLEKDNKIVELNTKIHELETIIIDLQDNLKEKDSVIDSKMKAVTLMSEDLSRKGKTTLDTLEDTKDEMRAMQQNFVLMESSFKNKHEHLVSQLEEKSNRVIELEETLQKMENPEVDKTDDCSSLEMVGELKREMTAMQENFILIETGLKDKVNNLMIQLEERERKLAEVDVSSSNERTINHDEVSRLVESNRVLQEENEKLLKTVENLKIQNDLTQEKDNRIMELEGTVEELKSTGAGAGAEGETVQKLKAELDQLNKNTIKLKAQHKSKIRALNKRLESFKMVSDANAELVKLGNQVALLEEEKGNLQLSLVDFDELKASAVELQTRISELDSKVEAQAGVIQAHVDAIAALENQKLDLMEELHNVKQEISTLEAENADCENLRVTAELKVVELEDQLESLNRVKPQTPSTASLPDNQSDNKSPVVDSFESIEENRNELLKQLDLLTQKNQNLEMQLREFREKDPTVEKKSSDTDSTESFERISDNNDGPTKIDNLIISEEKLAEPPDNTTDLHQRIENLIQENNDLVIESTKLQEKLNHQKENYEAKLETLEIQNSGLKQNLTSLCSETVLIPLVAEISDCKQVLEEQLQHVENLEMSLLQSHQELSEKREEISECQLLIKNLTSIQSKFTEMEKQIENLNLEKSSIVEKFQLSFTEMIELSEKSKEKEDASTEKINSLLTRLSDQNSEISSLQETINANTKILETLKDENTELKITIDSLQKEKSWLEDENTHLSNQIQLKEDSITALEGEFRTTVSIIEDRLKDKEVMLMSSETQIPKLQNELEDKDKIIDEFEKKIEWLEALAQAKEMTLIEEKEKITAEFDNNVMSLETLLETKTSLVASLQTEIQSLLETLKNNEVTIITLQEEINSLQSALVEKEMSAVSLADEADACHDSLMQRSSMYQSCESTLASDKLESEAAVAELQLKLTELQSQVDNSNSIIDKFKEEIEDITRGKVELEKELQELRSDKLALDKSVEMLTHELQTVKVEAEGQDEEINHFRLTNDELKNRLESMDKELKDKCNELEHSKSEINNKEIIVDNLQDEITKLNGLITENKNHSGVLEAEIMRLQEQLGDKSIIQEENSELIEKMREKEETIKRLESVIGDLSEKLNEATAKVDELLASLNGKESDLLVLLEEKEDLLQRIANETTAKEEVVQSLNHQLENQTSYVEDIRAELNDAYKMMEQLKLKHIEDIGMRNQRIDDVISELNAKTSQCGQLTSILEEKEKIINEQMALGVKTSLDQRIASLEKELEDVNATNQAQLQKMKMIAANLKKKTAQCQQLEEKANDLEEKWASEKSEKEEINMRIQQMQSDVEMKTNKIQGLEEQLINFHAQISNESETIERLSKELGTANDGIAALQDLVKQFQSEVEKLSAEINEKSQLIESEKLSKDSIISEFGSYKENVQSELEGLIQKNEILNAMIMKKTEEFDIFEKSTITSQQTMSQTIDQLRSQIEEKFSEVSSRDQQIQSLIVEVDDKNHQISVLSLDVTQMNQKIESLELEIESEKSSKESILSEIVALQIVKVNLEQELEEAKEKARELGVRMQVMETEYVEQLNTIQTLRTENGMLSSKHAQTHERLENTEAESNERLRVIETLKSELIALKNSLPSSHTPESCDHCEKCQELVNALEGKLQERNAEIQNLDNELANSIANFLQMRENLRTQELQCNEESQEARKSLAQFNDLLVRNSENEMRIQQMHEQILHLTDDNSALNDELMKTREIAGQSHRLEQQHLDLSKIHQEKEKEVEELNEKLQKLEIEKADLSKKIKNLNLEEETGKSLDNTVPEVVGAPKLFDAARLFDAPAPWDVESSTEDIAVLKKKLEVIESEKVQLSSQLDELTTEVSSYQREIERITERNGELENQSAETDGMKLAMKDYEQQVELLNEENNQLRAELLQRQEFVARSVEDLRAVEDTSATIEALEKMKNEKQDLQNSIVHFISDVKRLTEEEVPEEVGINDYVAELAAVITKIESLQQRINSTSAVIQCQDEKQEVQEDTKLDSSSGLSPPLNDEELKLDDEEEWGWNAQDAELGSGLAITPFCTGETQLRVRVAELGDTIRDLEDERLKLMEEIKVGQVRSGKLVKKLKEFKAQNENLQKQLNLQKSSGSLCDLDSAIEDELKSQISGLEKNLTEVKSDHNKLIQERDNLVKRIDVLVAANERFTEMKERQDREVEVLQIRNKELASKIGSVERDIGEKSTSLEICQTEKSTMEQVSKEQYDELQDSLDMLAAENEELRTLIETEKSERLAVEISLTERMREIEESKNQTDEMKIGFDETLKKCQNLETECMSNLEFANQRIIEVENNHAIVLGEALQRSQELEIKTAEQNERIGLLEESLSASQNHLIEAQETLSNVTELLNVRVQEVAELRQQIQQLQGAKIEAATCRISVDNLKEKLMETEEDMSRKLSQQEEDLSRKLTQREEDLTRKLTEQEEDLTRKLTEREEDLTRKLIEAEENLLRQLSLKDAEILELSSTLEAKLQEKTLEIDSLSLQLQELSSERESLISTIKTGEQELQSLKESLDKNEWLVESLKTECTVNKETISSLENDLSSSKEEIARLTTTIESLTSQIEQKVQEISVKGHEIESLKAIVAEVQAKSEQTAEICSKCRENELIHSEIDSLKEQLRGKDIEIEDLKYILNENTYPRIFQELQDKANSLYNEKSQLETALSSALQQLENPKGDDLGDEARINLQKMLDMKEAEVQSLGKKLESKTTECLLLENALAKQISSATGEPSKEQSLTSSELDVALYMLHQRDVRCEELTHELMQLLEERDTLQLRLSNAIRLNEEMRREIVGEVTTVSEQPNVEEQKTPVKSEPSGKKTELAQKLSQLHTVGHRRDIRLMDDRELRNTQQMSLLAHKDALSTLPPDAAARLINANYTLSRDVQSQSSVLLNWLWGKSTPKVVHM</sequence>
<accession>A0A9R1U6T3</accession>
<dbReference type="OrthoDB" id="2441647at2759"/>
<reference evidence="5" key="2">
    <citation type="submission" date="2025-04" db="UniProtKB">
        <authorList>
            <consortium name="RefSeq"/>
        </authorList>
    </citation>
    <scope>IDENTIFICATION</scope>
    <source>
        <strain evidence="5">USDA-PBARC FA_bdor</strain>
        <tissue evidence="5">Whole organism</tissue>
    </source>
</reference>
<accession>A0A0C9QUL1</accession>
<dbReference type="Proteomes" id="UP000694866">
    <property type="component" value="Unplaced"/>
</dbReference>
<protein>
    <submittedName>
        <fullName evidence="3">Lva_0 protein</fullName>
    </submittedName>
    <submittedName>
        <fullName evidence="5">Protein lava lamp isoform X1</fullName>
    </submittedName>
</protein>
<feature type="compositionally biased region" description="Basic and acidic residues" evidence="2">
    <location>
        <begin position="20"/>
        <end position="52"/>
    </location>
</feature>
<dbReference type="Gene3D" id="1.20.5.1700">
    <property type="match status" value="1"/>
</dbReference>
<dbReference type="Gene3D" id="1.10.287.1490">
    <property type="match status" value="2"/>
</dbReference>
<dbReference type="PANTHER" id="PTHR23159">
    <property type="entry name" value="CENTROSOMAL PROTEIN 2"/>
    <property type="match status" value="1"/>
</dbReference>
<feature type="coiled-coil region" evidence="1">
    <location>
        <begin position="1888"/>
        <end position="1967"/>
    </location>
</feature>
<feature type="coiled-coil region" evidence="1">
    <location>
        <begin position="699"/>
        <end position="751"/>
    </location>
</feature>
<feature type="coiled-coil region" evidence="1">
    <location>
        <begin position="1263"/>
        <end position="1318"/>
    </location>
</feature>
<dbReference type="RefSeq" id="XP_011309357.1">
    <property type="nucleotide sequence ID" value="XM_011311055.1"/>
</dbReference>
<evidence type="ECO:0000313" key="4">
    <source>
        <dbReference type="Proteomes" id="UP000694866"/>
    </source>
</evidence>
<feature type="coiled-coil region" evidence="1">
    <location>
        <begin position="1771"/>
        <end position="1852"/>
    </location>
</feature>
<feature type="coiled-coil region" evidence="1">
    <location>
        <begin position="1427"/>
        <end position="1517"/>
    </location>
</feature>
<dbReference type="CTD" id="31350"/>
<feature type="coiled-coil region" evidence="1">
    <location>
        <begin position="2239"/>
        <end position="2381"/>
    </location>
</feature>
<feature type="coiled-coil region" evidence="1">
    <location>
        <begin position="267"/>
        <end position="294"/>
    </location>
</feature>
<feature type="compositionally biased region" description="Polar residues" evidence="2">
    <location>
        <begin position="587"/>
        <end position="604"/>
    </location>
</feature>